<dbReference type="AlphaFoldDB" id="A0A1H1RVT5"/>
<protein>
    <submittedName>
        <fullName evidence="1">Uncharacterized protein</fullName>
    </submittedName>
</protein>
<dbReference type="EMBL" id="LT629740">
    <property type="protein sequence ID" value="SDS39881.1"/>
    <property type="molecule type" value="Genomic_DNA"/>
</dbReference>
<dbReference type="SUPFAM" id="SSF50956">
    <property type="entry name" value="Thermostable phytase (3-phytase)"/>
    <property type="match status" value="1"/>
</dbReference>
<gene>
    <name evidence="1" type="ORF">SAMN05216490_1083</name>
</gene>
<organism evidence="1 2">
    <name type="scientific">Mucilaginibacter mallensis</name>
    <dbReference type="NCBI Taxonomy" id="652787"/>
    <lineage>
        <taxon>Bacteria</taxon>
        <taxon>Pseudomonadati</taxon>
        <taxon>Bacteroidota</taxon>
        <taxon>Sphingobacteriia</taxon>
        <taxon>Sphingobacteriales</taxon>
        <taxon>Sphingobacteriaceae</taxon>
        <taxon>Mucilaginibacter</taxon>
    </lineage>
</organism>
<sequence length="304" mass="34653">MSRTKKLNIIIPIVIVLFVGAYARHKYDEKAYDIVGTLPNKQLDEISGIAASGINKDIYYIHNDSGDTSRFFAIHPDGKLKTTIYFKGDPKEGQGVHDCEDIAVGPGPVKGKSYVYDGDIGDNFAVRNYITVYRVEEKTSWIADSTQNVNAEAVPIHFRYPDGPKDAETLMIDPMEKLIYIISKRKDTVGVYTSPLIYKPNDTLVLTKRCKLFFPGIKPFKWITAGDISKDGQQILVKDYVKVYYWKRQHNEPVWQTLQRPPRLLPYKMEKQGEAIGFTPDGKGYYTTSEGVYSPIYYYKLGFK</sequence>
<keyword evidence="2" id="KW-1185">Reference proteome</keyword>
<dbReference type="OrthoDB" id="9798438at2"/>
<evidence type="ECO:0000313" key="1">
    <source>
        <dbReference type="EMBL" id="SDS39881.1"/>
    </source>
</evidence>
<dbReference type="Proteomes" id="UP000199679">
    <property type="component" value="Chromosome I"/>
</dbReference>
<proteinExistence type="predicted"/>
<reference evidence="1 2" key="1">
    <citation type="submission" date="2016-10" db="EMBL/GenBank/DDBJ databases">
        <authorList>
            <person name="de Groot N.N."/>
        </authorList>
    </citation>
    <scope>NUCLEOTIDE SEQUENCE [LARGE SCALE GENOMIC DNA]</scope>
    <source>
        <strain evidence="1 2">MP1X4</strain>
    </source>
</reference>
<dbReference type="RefSeq" id="WP_091370091.1">
    <property type="nucleotide sequence ID" value="NZ_LT629740.1"/>
</dbReference>
<accession>A0A1H1RVT5</accession>
<evidence type="ECO:0000313" key="2">
    <source>
        <dbReference type="Proteomes" id="UP000199679"/>
    </source>
</evidence>
<dbReference type="STRING" id="652787.SAMN05216490_1083"/>
<name>A0A1H1RVT5_MUCMA</name>